<evidence type="ECO:0000313" key="1">
    <source>
        <dbReference type="EMBL" id="DAF50699.1"/>
    </source>
</evidence>
<organism evidence="1">
    <name type="scientific">Myoviridae sp. ct04y17</name>
    <dbReference type="NCBI Taxonomy" id="2827652"/>
    <lineage>
        <taxon>Viruses</taxon>
        <taxon>Duplodnaviria</taxon>
        <taxon>Heunggongvirae</taxon>
        <taxon>Uroviricota</taxon>
        <taxon>Caudoviricetes</taxon>
    </lineage>
</organism>
<reference evidence="1" key="1">
    <citation type="journal article" date="2021" name="Proc. Natl. Acad. Sci. U.S.A.">
        <title>A Catalog of Tens of Thousands of Viruses from Human Metagenomes Reveals Hidden Associations with Chronic Diseases.</title>
        <authorList>
            <person name="Tisza M.J."/>
            <person name="Buck C.B."/>
        </authorList>
    </citation>
    <scope>NUCLEOTIDE SEQUENCE</scope>
    <source>
        <strain evidence="1">Ct04y17</strain>
    </source>
</reference>
<accession>A0A8S5SIQ6</accession>
<name>A0A8S5SIQ6_9CAUD</name>
<sequence length="104" mass="12263">MQPIRLTFFLIIFAIIDKIHNMQFSIVPKIDAEIMFSEDDLSVFRQSTDGLYYMLHTNKVMEVMPMTLPEDGTERPFPYDTYDTGTREFEKLLLSEEWAKMGEI</sequence>
<protein>
    <submittedName>
        <fullName evidence="1">Uncharacterized protein</fullName>
    </submittedName>
</protein>
<proteinExistence type="predicted"/>
<dbReference type="EMBL" id="BK032600">
    <property type="protein sequence ID" value="DAF50699.1"/>
    <property type="molecule type" value="Genomic_DNA"/>
</dbReference>